<feature type="non-terminal residue" evidence="11">
    <location>
        <position position="1"/>
    </location>
</feature>
<evidence type="ECO:0000256" key="7">
    <source>
        <dbReference type="ARBA" id="ARBA00023136"/>
    </source>
</evidence>
<accession>A0A0D6ESX3</accession>
<dbReference type="PIRSF" id="PIRSF016089">
    <property type="entry name" value="SPC22"/>
    <property type="match status" value="1"/>
</dbReference>
<evidence type="ECO:0000313" key="12">
    <source>
        <dbReference type="Proteomes" id="UP000243876"/>
    </source>
</evidence>
<dbReference type="PANTHER" id="PTHR12804:SF0">
    <property type="entry name" value="SIGNAL PEPTIDASE COMPLEX SUBUNIT 3"/>
    <property type="match status" value="1"/>
</dbReference>
<dbReference type="AlphaFoldDB" id="A0A0D6ESX3"/>
<dbReference type="GO" id="GO:0005787">
    <property type="term" value="C:signal peptidase complex"/>
    <property type="evidence" value="ECO:0007669"/>
    <property type="project" value="InterPro"/>
</dbReference>
<name>A0A0D6ESX3_SPOSA</name>
<keyword evidence="4" id="KW-0256">Endoplasmic reticulum</keyword>
<keyword evidence="3" id="KW-0812">Transmembrane</keyword>
<dbReference type="Pfam" id="PF04573">
    <property type="entry name" value="SPC22"/>
    <property type="match status" value="1"/>
</dbReference>
<evidence type="ECO:0000256" key="10">
    <source>
        <dbReference type="ARBA" id="ARBA00045670"/>
    </source>
</evidence>
<evidence type="ECO:0000256" key="8">
    <source>
        <dbReference type="ARBA" id="ARBA00029556"/>
    </source>
</evidence>
<evidence type="ECO:0000256" key="6">
    <source>
        <dbReference type="ARBA" id="ARBA00022989"/>
    </source>
</evidence>
<evidence type="ECO:0000256" key="4">
    <source>
        <dbReference type="ARBA" id="ARBA00022824"/>
    </source>
</evidence>
<dbReference type="OrthoDB" id="10261524at2759"/>
<dbReference type="PANTHER" id="PTHR12804">
    <property type="entry name" value="MICROSOMAL SIGNAL PEPTIDASE 23 KD SUBUNIT SPC22/23"/>
    <property type="match status" value="1"/>
</dbReference>
<sequence>MHSSLQRLSNASALATTVLLTLLALVSTTTFLLPATLDPASLKIGQLNVVMGRSQYDRRAREREFAFLKFDLMADLTPLFNWNTKQVFVYLVADYSTPRYPDNSVVIWDRIVRTPKHARLNVHDAKQKYEFKEISETFRNTSATFSLHYQIQPHVGLLTSGEVVRTEPVAFPPVRRRSQ</sequence>
<keyword evidence="6" id="KW-1133">Transmembrane helix</keyword>
<comment type="subcellular location">
    <subcellularLocation>
        <location evidence="1">Endoplasmic reticulum membrane</location>
        <topology evidence="1">Single-pass type II membrane protein</topology>
    </subcellularLocation>
</comment>
<evidence type="ECO:0000256" key="3">
    <source>
        <dbReference type="ARBA" id="ARBA00022692"/>
    </source>
</evidence>
<keyword evidence="7" id="KW-0472">Membrane</keyword>
<keyword evidence="5" id="KW-0735">Signal-anchor</keyword>
<gene>
    <name evidence="11" type="primary">SPOSA6832_04512</name>
</gene>
<protein>
    <recommendedName>
        <fullName evidence="8">Signal peptidase complex subunit 3</fullName>
    </recommendedName>
    <alternativeName>
        <fullName evidence="9">Microsomal signal peptidase subunit 3</fullName>
    </alternativeName>
</protein>
<evidence type="ECO:0000256" key="5">
    <source>
        <dbReference type="ARBA" id="ARBA00022968"/>
    </source>
</evidence>
<dbReference type="GO" id="GO:0045047">
    <property type="term" value="P:protein targeting to ER"/>
    <property type="evidence" value="ECO:0007669"/>
    <property type="project" value="TreeGrafter"/>
</dbReference>
<proteinExistence type="inferred from homology"/>
<dbReference type="Proteomes" id="UP000243876">
    <property type="component" value="Unassembled WGS sequence"/>
</dbReference>
<dbReference type="EMBL" id="CENE01000032">
    <property type="protein sequence ID" value="CEQ42665.1"/>
    <property type="molecule type" value="Genomic_DNA"/>
</dbReference>
<evidence type="ECO:0000256" key="2">
    <source>
        <dbReference type="ARBA" id="ARBA00009289"/>
    </source>
</evidence>
<dbReference type="InterPro" id="IPR007653">
    <property type="entry name" value="SPC3"/>
</dbReference>
<dbReference type="GO" id="GO:0006465">
    <property type="term" value="P:signal peptide processing"/>
    <property type="evidence" value="ECO:0007669"/>
    <property type="project" value="InterPro"/>
</dbReference>
<comment type="function">
    <text evidence="10">Essential component of the signal peptidase complex (SPC) which catalyzes the cleavage of N-terminal signal sequences from nascent proteins as they are translocated into the lumen of the endoplasmic reticulum. Essential for the SPC catalytic activity, possibly by stabilizing and positioning the active center of the complex close to the lumenal surface. Essential for viability.</text>
</comment>
<organism evidence="11 12">
    <name type="scientific">Sporidiobolus salmonicolor</name>
    <name type="common">Yeast-like fungus</name>
    <name type="synonym">Sporobolomyces salmonicolor</name>
    <dbReference type="NCBI Taxonomy" id="5005"/>
    <lineage>
        <taxon>Eukaryota</taxon>
        <taxon>Fungi</taxon>
        <taxon>Dikarya</taxon>
        <taxon>Basidiomycota</taxon>
        <taxon>Pucciniomycotina</taxon>
        <taxon>Microbotryomycetes</taxon>
        <taxon>Sporidiobolales</taxon>
        <taxon>Sporidiobolaceae</taxon>
        <taxon>Sporobolomyces</taxon>
    </lineage>
</organism>
<reference evidence="12" key="1">
    <citation type="submission" date="2015-02" db="EMBL/GenBank/DDBJ databases">
        <authorList>
            <person name="Gon?alves P."/>
        </authorList>
    </citation>
    <scope>NUCLEOTIDE SEQUENCE [LARGE SCALE GENOMIC DNA]</scope>
</reference>
<evidence type="ECO:0000256" key="1">
    <source>
        <dbReference type="ARBA" id="ARBA00004648"/>
    </source>
</evidence>
<keyword evidence="12" id="KW-1185">Reference proteome</keyword>
<evidence type="ECO:0000313" key="11">
    <source>
        <dbReference type="EMBL" id="CEQ42665.1"/>
    </source>
</evidence>
<comment type="similarity">
    <text evidence="2">Belongs to the SPCS3 family.</text>
</comment>
<evidence type="ECO:0000256" key="9">
    <source>
        <dbReference type="ARBA" id="ARBA00033146"/>
    </source>
</evidence>